<dbReference type="RefSeq" id="WP_119746155.1">
    <property type="nucleotide sequence ID" value="NZ_QVRA01000008.1"/>
</dbReference>
<dbReference type="OrthoDB" id="7510025at2"/>
<organism evidence="1 2">
    <name type="scientific">Sphingobium terrigena</name>
    <dbReference type="NCBI Taxonomy" id="2304063"/>
    <lineage>
        <taxon>Bacteria</taxon>
        <taxon>Pseudomonadati</taxon>
        <taxon>Pseudomonadota</taxon>
        <taxon>Alphaproteobacteria</taxon>
        <taxon>Sphingomonadales</taxon>
        <taxon>Sphingomonadaceae</taxon>
        <taxon>Sphingobium</taxon>
    </lineage>
</organism>
<evidence type="ECO:0000313" key="1">
    <source>
        <dbReference type="EMBL" id="RJG54828.1"/>
    </source>
</evidence>
<protein>
    <submittedName>
        <fullName evidence="1">Uncharacterized protein</fullName>
    </submittedName>
</protein>
<sequence length="62" mass="7160">MKSTRLRVCNAKRRYPTQEQARAAVEQATIILRPYRCDRCGQFHLTSRTKGKRIARPADSPT</sequence>
<comment type="caution">
    <text evidence="1">The sequence shown here is derived from an EMBL/GenBank/DDBJ whole genome shotgun (WGS) entry which is preliminary data.</text>
</comment>
<accession>A0A418YSM3</accession>
<evidence type="ECO:0000313" key="2">
    <source>
        <dbReference type="Proteomes" id="UP000283469"/>
    </source>
</evidence>
<gene>
    <name evidence="1" type="ORF">D0Z70_10645</name>
</gene>
<proteinExistence type="predicted"/>
<keyword evidence="2" id="KW-1185">Reference proteome</keyword>
<dbReference type="AlphaFoldDB" id="A0A418YSM3"/>
<name>A0A418YSM3_9SPHN</name>
<dbReference type="Proteomes" id="UP000283469">
    <property type="component" value="Unassembled WGS sequence"/>
</dbReference>
<dbReference type="EMBL" id="QVRA01000008">
    <property type="protein sequence ID" value="RJG54828.1"/>
    <property type="molecule type" value="Genomic_DNA"/>
</dbReference>
<reference evidence="1 2" key="1">
    <citation type="submission" date="2018-08" db="EMBL/GenBank/DDBJ databases">
        <title>Sphingobium sp. EO9.</title>
        <authorList>
            <person name="Park Y."/>
            <person name="Kim K.H."/>
            <person name="Jeon C.O."/>
        </authorList>
    </citation>
    <scope>NUCLEOTIDE SEQUENCE [LARGE SCALE GENOMIC DNA]</scope>
    <source>
        <strain evidence="1 2">EO9</strain>
    </source>
</reference>